<reference evidence="4 5" key="1">
    <citation type="submission" date="2015-12" db="EMBL/GenBank/DDBJ databases">
        <title>Draft genome sequence of Mesorhizobium sp. UFLA 01-765, a multitolerant efficient symbiont and plant-growth promoting strain isolated from Zn-mining soil using Leucaena leucocephala as a trap plant.</title>
        <authorList>
            <person name="Rangel W.M."/>
            <person name="Thijs S."/>
            <person name="Longatti S.M."/>
            <person name="Moreira F.M."/>
            <person name="Weyens N."/>
            <person name="Vangronsveld J."/>
            <person name="Van Hamme J.D."/>
            <person name="Bottos E.M."/>
            <person name="Rineau F."/>
        </authorList>
    </citation>
    <scope>NUCLEOTIDE SEQUENCE [LARGE SCALE GENOMIC DNA]</scope>
    <source>
        <strain evidence="4 5">UFLA 01-765</strain>
    </source>
</reference>
<feature type="domain" description="Jacalin-type lectin" evidence="3">
    <location>
        <begin position="36"/>
        <end position="181"/>
    </location>
</feature>
<dbReference type="EMBL" id="LPWA01000023">
    <property type="protein sequence ID" value="KUM28370.1"/>
    <property type="molecule type" value="Genomic_DNA"/>
</dbReference>
<dbReference type="InterPro" id="IPR036404">
    <property type="entry name" value="Jacalin-like_lectin_dom_sf"/>
</dbReference>
<dbReference type="InterPro" id="IPR001229">
    <property type="entry name" value="Jacalin-like_lectin_dom"/>
</dbReference>
<dbReference type="SUPFAM" id="SSF51101">
    <property type="entry name" value="Mannose-binding lectins"/>
    <property type="match status" value="1"/>
</dbReference>
<dbReference type="Gene3D" id="2.30.30.40">
    <property type="entry name" value="SH3 Domains"/>
    <property type="match status" value="1"/>
</dbReference>
<feature type="region of interest" description="Disordered" evidence="1">
    <location>
        <begin position="551"/>
        <end position="572"/>
    </location>
</feature>
<dbReference type="AlphaFoldDB" id="A0A117N4R5"/>
<organism evidence="4 5">
    <name type="scientific">Rhizobium loti</name>
    <name type="common">Mesorhizobium loti</name>
    <dbReference type="NCBI Taxonomy" id="381"/>
    <lineage>
        <taxon>Bacteria</taxon>
        <taxon>Pseudomonadati</taxon>
        <taxon>Pseudomonadota</taxon>
        <taxon>Alphaproteobacteria</taxon>
        <taxon>Hyphomicrobiales</taxon>
        <taxon>Phyllobacteriaceae</taxon>
        <taxon>Mesorhizobium</taxon>
    </lineage>
</organism>
<evidence type="ECO:0000259" key="3">
    <source>
        <dbReference type="Pfam" id="PF01419"/>
    </source>
</evidence>
<evidence type="ECO:0000313" key="5">
    <source>
        <dbReference type="Proteomes" id="UP000053176"/>
    </source>
</evidence>
<evidence type="ECO:0000256" key="1">
    <source>
        <dbReference type="SAM" id="MobiDB-lite"/>
    </source>
</evidence>
<feature type="chain" id="PRO_5007151741" description="Jacalin-type lectin domain-containing protein" evidence="2">
    <location>
        <begin position="32"/>
        <end position="572"/>
    </location>
</feature>
<evidence type="ECO:0000313" key="4">
    <source>
        <dbReference type="EMBL" id="KUM28370.1"/>
    </source>
</evidence>
<keyword evidence="2" id="KW-0732">Signal</keyword>
<gene>
    <name evidence="4" type="ORF">AU467_34885</name>
</gene>
<feature type="region of interest" description="Disordered" evidence="1">
    <location>
        <begin position="326"/>
        <end position="361"/>
    </location>
</feature>
<feature type="signal peptide" evidence="2">
    <location>
        <begin position="1"/>
        <end position="31"/>
    </location>
</feature>
<protein>
    <recommendedName>
        <fullName evidence="3">Jacalin-type lectin domain-containing protein</fullName>
    </recommendedName>
</protein>
<dbReference type="Proteomes" id="UP000053176">
    <property type="component" value="Unassembled WGS sequence"/>
</dbReference>
<feature type="compositionally biased region" description="Low complexity" evidence="1">
    <location>
        <begin position="341"/>
        <end position="358"/>
    </location>
</feature>
<sequence>MSSYRALRFAGRLLIALCPLAAPFLATNAFAEREAGSFGGPGGAPFHGSCSPKALAGVFLWAGKAVDKVEIDCGTLNQNGTVTDVIGDARFHAGGGGGGYGGQFCPPNALVTGMRVWKDHNNMVNSFILRCTSMTDGTNTWTTMQAGGEAIDDPVKILCKKNEIGIGVYGRAGSLIDNIGLLCADNPMMVAAAPPPPVVPEKPIKHTGKAGGEGAAPMPGGVLSCRGGGGMKVTISGQTAVFIAFTPAAQTANATQPGPGECAWPDRLFATNEAHRFALDPSKPNAQLLMDAVRTGGTFQLTAKPIGTFIMVQAIDGVQVVDSTPLSPGPVAAGDAGGGDTPSTPADMGGMPPMQQAGGSCGGGGAAATVVINQPGVDKVNVRSGPGGQVIGVVPEGDTVSVIGPCGATGAAGFTKPKTQQSGGGGGNGWCQISAPVAGCVSSQFLAFGGDVGTNLPGGAAGFAKSKGKPQASATAGFGGSWSANADNVAYSLSLKQNGNGVSGRYQGDDGSAGKINGKVSGNVLRFAWVQMDGTRGSGKFELSGDGQSFEGSYNFGSNPDAVEGSWNGMRQ</sequence>
<dbReference type="Pfam" id="PF01419">
    <property type="entry name" value="Jacalin"/>
    <property type="match status" value="1"/>
</dbReference>
<dbReference type="Gene3D" id="2.100.10.30">
    <property type="entry name" value="Jacalin-like lectin domain"/>
    <property type="match status" value="1"/>
</dbReference>
<evidence type="ECO:0000256" key="2">
    <source>
        <dbReference type="SAM" id="SignalP"/>
    </source>
</evidence>
<name>A0A117N4R5_RHILI</name>
<comment type="caution">
    <text evidence="4">The sequence shown here is derived from an EMBL/GenBank/DDBJ whole genome shotgun (WGS) entry which is preliminary data.</text>
</comment>
<accession>A0A117N4R5</accession>
<proteinExistence type="predicted"/>